<dbReference type="Gene3D" id="3.20.20.80">
    <property type="entry name" value="Glycosidases"/>
    <property type="match status" value="1"/>
</dbReference>
<accession>A0AAE0Z021</accession>
<reference evidence="1" key="1">
    <citation type="journal article" date="2023" name="G3 (Bethesda)">
        <title>A reference genome for the long-term kleptoplast-retaining sea slug Elysia crispata morphotype clarki.</title>
        <authorList>
            <person name="Eastman K.E."/>
            <person name="Pendleton A.L."/>
            <person name="Shaikh M.A."/>
            <person name="Suttiyut T."/>
            <person name="Ogas R."/>
            <person name="Tomko P."/>
            <person name="Gavelis G."/>
            <person name="Widhalm J.R."/>
            <person name="Wisecaver J.H."/>
        </authorList>
    </citation>
    <scope>NUCLEOTIDE SEQUENCE</scope>
    <source>
        <strain evidence="1">ECLA1</strain>
    </source>
</reference>
<protein>
    <submittedName>
        <fullName evidence="1">Uncharacterized protein</fullName>
    </submittedName>
</protein>
<dbReference type="SUPFAM" id="SSF51445">
    <property type="entry name" value="(Trans)glycosidases"/>
    <property type="match status" value="1"/>
</dbReference>
<dbReference type="InterPro" id="IPR017853">
    <property type="entry name" value="GH"/>
</dbReference>
<evidence type="ECO:0000313" key="2">
    <source>
        <dbReference type="Proteomes" id="UP001283361"/>
    </source>
</evidence>
<organism evidence="1 2">
    <name type="scientific">Elysia crispata</name>
    <name type="common">lettuce slug</name>
    <dbReference type="NCBI Taxonomy" id="231223"/>
    <lineage>
        <taxon>Eukaryota</taxon>
        <taxon>Metazoa</taxon>
        <taxon>Spiralia</taxon>
        <taxon>Lophotrochozoa</taxon>
        <taxon>Mollusca</taxon>
        <taxon>Gastropoda</taxon>
        <taxon>Heterobranchia</taxon>
        <taxon>Euthyneura</taxon>
        <taxon>Panpulmonata</taxon>
        <taxon>Sacoglossa</taxon>
        <taxon>Placobranchoidea</taxon>
        <taxon>Plakobranchidae</taxon>
        <taxon>Elysia</taxon>
    </lineage>
</organism>
<gene>
    <name evidence="1" type="ORF">RRG08_062173</name>
</gene>
<dbReference type="EMBL" id="JAWDGP010005094">
    <property type="protein sequence ID" value="KAK3759641.1"/>
    <property type="molecule type" value="Genomic_DNA"/>
</dbReference>
<dbReference type="Proteomes" id="UP001283361">
    <property type="component" value="Unassembled WGS sequence"/>
</dbReference>
<keyword evidence="2" id="KW-1185">Reference proteome</keyword>
<dbReference type="AlphaFoldDB" id="A0AAE0Z021"/>
<proteinExistence type="predicted"/>
<evidence type="ECO:0000313" key="1">
    <source>
        <dbReference type="EMBL" id="KAK3759641.1"/>
    </source>
</evidence>
<comment type="caution">
    <text evidence="1">The sequence shown here is derived from an EMBL/GenBank/DDBJ whole genome shotgun (WGS) entry which is preliminary data.</text>
</comment>
<sequence>MSRLTLFEMEERISFMLISDYGTSKPVVIGEFNKKNGGGRSFKQLFDYAYGHGYAGAWSWDLVSKGRDERSGISLLKDHTENGKIPIHIYI</sequence>
<name>A0AAE0Z021_9GAST</name>